<protein>
    <submittedName>
        <fullName evidence="2">Helix-turn-helix transcriptional regulator</fullName>
    </submittedName>
</protein>
<dbReference type="InterPro" id="IPR001387">
    <property type="entry name" value="Cro/C1-type_HTH"/>
</dbReference>
<sequence>MAKKRITATEEVPVFHEILAGTPDESKLFVSLAMAIQARIHEMLAQRGWQQKDLAEKMHKSEAEISKLLSGTHNHTIRSLAKLHAAFGAPVINTSSNGQKNEQQTTVTYIQKHPAYSTKIYKPVAALSKARTSPKVIYMNNDPGDKITAV</sequence>
<name>A0ABV2TCA9_9BACT</name>
<dbReference type="SUPFAM" id="SSF47413">
    <property type="entry name" value="lambda repressor-like DNA-binding domains"/>
    <property type="match status" value="1"/>
</dbReference>
<dbReference type="SMART" id="SM00530">
    <property type="entry name" value="HTH_XRE"/>
    <property type="match status" value="1"/>
</dbReference>
<comment type="caution">
    <text evidence="2">The sequence shown here is derived from an EMBL/GenBank/DDBJ whole genome shotgun (WGS) entry which is preliminary data.</text>
</comment>
<dbReference type="PROSITE" id="PS50943">
    <property type="entry name" value="HTH_CROC1"/>
    <property type="match status" value="1"/>
</dbReference>
<reference evidence="2 3" key="1">
    <citation type="submission" date="2024-06" db="EMBL/GenBank/DDBJ databases">
        <title>Chitinophaga defluvii sp. nov., isolated from municipal sewage.</title>
        <authorList>
            <person name="Zhang L."/>
        </authorList>
    </citation>
    <scope>NUCLEOTIDE SEQUENCE [LARGE SCALE GENOMIC DNA]</scope>
    <source>
        <strain evidence="2 3">H8</strain>
    </source>
</reference>
<evidence type="ECO:0000313" key="3">
    <source>
        <dbReference type="Proteomes" id="UP001549749"/>
    </source>
</evidence>
<dbReference type="Gene3D" id="1.10.260.40">
    <property type="entry name" value="lambda repressor-like DNA-binding domains"/>
    <property type="match status" value="1"/>
</dbReference>
<evidence type="ECO:0000259" key="1">
    <source>
        <dbReference type="PROSITE" id="PS50943"/>
    </source>
</evidence>
<dbReference type="RefSeq" id="WP_354662830.1">
    <property type="nucleotide sequence ID" value="NZ_JBEXAC010000002.1"/>
</dbReference>
<dbReference type="EMBL" id="JBEXAC010000002">
    <property type="protein sequence ID" value="MET7000270.1"/>
    <property type="molecule type" value="Genomic_DNA"/>
</dbReference>
<dbReference type="CDD" id="cd00093">
    <property type="entry name" value="HTH_XRE"/>
    <property type="match status" value="1"/>
</dbReference>
<evidence type="ECO:0000313" key="2">
    <source>
        <dbReference type="EMBL" id="MET7000270.1"/>
    </source>
</evidence>
<feature type="domain" description="HTH cro/C1-type" evidence="1">
    <location>
        <begin position="40"/>
        <end position="94"/>
    </location>
</feature>
<dbReference type="InterPro" id="IPR010982">
    <property type="entry name" value="Lambda_DNA-bd_dom_sf"/>
</dbReference>
<organism evidence="2 3">
    <name type="scientific">Chitinophaga defluvii</name>
    <dbReference type="NCBI Taxonomy" id="3163343"/>
    <lineage>
        <taxon>Bacteria</taxon>
        <taxon>Pseudomonadati</taxon>
        <taxon>Bacteroidota</taxon>
        <taxon>Chitinophagia</taxon>
        <taxon>Chitinophagales</taxon>
        <taxon>Chitinophagaceae</taxon>
        <taxon>Chitinophaga</taxon>
    </lineage>
</organism>
<proteinExistence type="predicted"/>
<dbReference type="Pfam" id="PF01381">
    <property type="entry name" value="HTH_3"/>
    <property type="match status" value="1"/>
</dbReference>
<dbReference type="Proteomes" id="UP001549749">
    <property type="component" value="Unassembled WGS sequence"/>
</dbReference>
<gene>
    <name evidence="2" type="ORF">ABR189_22955</name>
</gene>
<accession>A0ABV2TCA9</accession>
<keyword evidence="3" id="KW-1185">Reference proteome</keyword>